<evidence type="ECO:0000313" key="2">
    <source>
        <dbReference type="EMBL" id="SAL63359.1"/>
    </source>
</evidence>
<name>A0A158J4S1_9BURK</name>
<dbReference type="Proteomes" id="UP000054977">
    <property type="component" value="Unassembled WGS sequence"/>
</dbReference>
<accession>A0A158J4S1</accession>
<dbReference type="AlphaFoldDB" id="A0A158J4S1"/>
<organism evidence="2 3">
    <name type="scientific">Caballeronia humi</name>
    <dbReference type="NCBI Taxonomy" id="326474"/>
    <lineage>
        <taxon>Bacteria</taxon>
        <taxon>Pseudomonadati</taxon>
        <taxon>Pseudomonadota</taxon>
        <taxon>Betaproteobacteria</taxon>
        <taxon>Burkholderiales</taxon>
        <taxon>Burkholderiaceae</taxon>
        <taxon>Caballeronia</taxon>
    </lineage>
</organism>
<dbReference type="EMBL" id="FCNW02000056">
    <property type="protein sequence ID" value="SAL63359.1"/>
    <property type="molecule type" value="Genomic_DNA"/>
</dbReference>
<dbReference type="OrthoDB" id="5296814at2"/>
<feature type="signal peptide" evidence="1">
    <location>
        <begin position="1"/>
        <end position="28"/>
    </location>
</feature>
<feature type="chain" id="PRO_5011112050" evidence="1">
    <location>
        <begin position="29"/>
        <end position="160"/>
    </location>
</feature>
<dbReference type="Pfam" id="PF09626">
    <property type="entry name" value="DHC"/>
    <property type="match status" value="1"/>
</dbReference>
<dbReference type="STRING" id="326474.AWB65_05879"/>
<protein>
    <submittedName>
        <fullName evidence="2">Multiheme cytochrome</fullName>
    </submittedName>
</protein>
<evidence type="ECO:0000256" key="1">
    <source>
        <dbReference type="SAM" id="SignalP"/>
    </source>
</evidence>
<evidence type="ECO:0000313" key="3">
    <source>
        <dbReference type="Proteomes" id="UP000054977"/>
    </source>
</evidence>
<gene>
    <name evidence="2" type="ORF">AWB65_05879</name>
</gene>
<sequence>MPLHLVARATKVCLLIALTASASRLALAESNKTSASNLMPLYVKECAACHIAYPPGMLPAASWQRIMRNLSQHFGADASLDAESVKQISNWLTNHSTTESGGQAVPEDRITRSTWFRREHAEVPSSVWKRATIKSPSNCAACHTRADQGNFDEHFVRIPQ</sequence>
<dbReference type="SUPFAM" id="SSF48695">
    <property type="entry name" value="Multiheme cytochromes"/>
    <property type="match status" value="1"/>
</dbReference>
<keyword evidence="1" id="KW-0732">Signal</keyword>
<dbReference type="RefSeq" id="WP_087660773.1">
    <property type="nucleotide sequence ID" value="NZ_FCNW02000056.1"/>
</dbReference>
<keyword evidence="3" id="KW-1185">Reference proteome</keyword>
<comment type="caution">
    <text evidence="2">The sequence shown here is derived from an EMBL/GenBank/DDBJ whole genome shotgun (WGS) entry which is preliminary data.</text>
</comment>
<dbReference type="InterPro" id="IPR036280">
    <property type="entry name" value="Multihaem_cyt_sf"/>
</dbReference>
<proteinExistence type="predicted"/>
<reference evidence="2" key="1">
    <citation type="submission" date="2016-01" db="EMBL/GenBank/DDBJ databases">
        <authorList>
            <person name="Peeters C."/>
        </authorList>
    </citation>
    <scope>NUCLEOTIDE SEQUENCE [LARGE SCALE GENOMIC DNA]</scope>
    <source>
        <strain evidence="2">LMG 22934</strain>
    </source>
</reference>
<dbReference type="InterPro" id="IPR018588">
    <property type="entry name" value="Dihaem_cytochrome-c"/>
</dbReference>